<dbReference type="RefSeq" id="WP_233722673.1">
    <property type="nucleotide sequence ID" value="NZ_JAJVCN010000001.1"/>
</dbReference>
<keyword evidence="2" id="KW-0560">Oxidoreductase</keyword>
<proteinExistence type="inferred from homology"/>
<accession>A0ABS8Z0W9</accession>
<evidence type="ECO:0000313" key="4">
    <source>
        <dbReference type="Proteomes" id="UP001521150"/>
    </source>
</evidence>
<dbReference type="EMBL" id="JAJVCN010000001">
    <property type="protein sequence ID" value="MCE7001611.1"/>
    <property type="molecule type" value="Genomic_DNA"/>
</dbReference>
<dbReference type="PANTHER" id="PTHR24320:SF148">
    <property type="entry name" value="NAD(P)-BINDING ROSSMANN-FOLD SUPERFAMILY PROTEIN"/>
    <property type="match status" value="1"/>
</dbReference>
<reference evidence="3 4" key="1">
    <citation type="submission" date="2021-12" db="EMBL/GenBank/DDBJ databases">
        <title>Genome sequence of Kibdelosporangium philippinense ATCC 49844.</title>
        <authorList>
            <person name="Fedorov E.A."/>
            <person name="Omeragic M."/>
            <person name="Shalygina K.F."/>
            <person name="Maclea K.S."/>
        </authorList>
    </citation>
    <scope>NUCLEOTIDE SEQUENCE [LARGE SCALE GENOMIC DNA]</scope>
    <source>
        <strain evidence="3 4">ATCC 49844</strain>
    </source>
</reference>
<dbReference type="Proteomes" id="UP001521150">
    <property type="component" value="Unassembled WGS sequence"/>
</dbReference>
<comment type="caution">
    <text evidence="3">The sequence shown here is derived from an EMBL/GenBank/DDBJ whole genome shotgun (WGS) entry which is preliminary data.</text>
</comment>
<evidence type="ECO:0000256" key="1">
    <source>
        <dbReference type="ARBA" id="ARBA00006484"/>
    </source>
</evidence>
<sequence length="328" mass="34956">MATEQGPIGSGFTAASTTEDVIKGIDLTGKTAIVTGGYSGIGTETVRVLRAAGAHVIVPTRNHEKAAETLAGMEGIQVETMDLLDPASIDEFARTFLATGSPLHILVNSAGIMANPLTFDARGYESQFATNHLGHFQLVSRLWPALRRADGARVVSVSSWGHRYSDVHFDDPNFERRKYAPFSAYGQSRSANILFALGVDERGRRDGIRAFALHPGGIVNTGLGKHVPVDALRTGGIIDENGAPIIDPQHGLKTLLQGAATSVWCATSPRLEGLGGVYCEDVEVAPLAPDDQADSVTLADSLTKRGVMPYAVDPESVERLWKLSEALV</sequence>
<dbReference type="InterPro" id="IPR036291">
    <property type="entry name" value="NAD(P)-bd_dom_sf"/>
</dbReference>
<keyword evidence="4" id="KW-1185">Reference proteome</keyword>
<dbReference type="Gene3D" id="3.40.50.720">
    <property type="entry name" value="NAD(P)-binding Rossmann-like Domain"/>
    <property type="match status" value="1"/>
</dbReference>
<protein>
    <submittedName>
        <fullName evidence="3">SDR family NAD(P)-dependent oxidoreductase</fullName>
    </submittedName>
</protein>
<name>A0ABS8Z0W9_9PSEU</name>
<organism evidence="3 4">
    <name type="scientific">Kibdelosporangium philippinense</name>
    <dbReference type="NCBI Taxonomy" id="211113"/>
    <lineage>
        <taxon>Bacteria</taxon>
        <taxon>Bacillati</taxon>
        <taxon>Actinomycetota</taxon>
        <taxon>Actinomycetes</taxon>
        <taxon>Pseudonocardiales</taxon>
        <taxon>Pseudonocardiaceae</taxon>
        <taxon>Kibdelosporangium</taxon>
    </lineage>
</organism>
<dbReference type="PANTHER" id="PTHR24320">
    <property type="entry name" value="RETINOL DEHYDROGENASE"/>
    <property type="match status" value="1"/>
</dbReference>
<dbReference type="PRINTS" id="PR00081">
    <property type="entry name" value="GDHRDH"/>
</dbReference>
<evidence type="ECO:0000256" key="2">
    <source>
        <dbReference type="ARBA" id="ARBA00023002"/>
    </source>
</evidence>
<comment type="similarity">
    <text evidence="1">Belongs to the short-chain dehydrogenases/reductases (SDR) family.</text>
</comment>
<dbReference type="InterPro" id="IPR002347">
    <property type="entry name" value="SDR_fam"/>
</dbReference>
<evidence type="ECO:0000313" key="3">
    <source>
        <dbReference type="EMBL" id="MCE7001611.1"/>
    </source>
</evidence>
<dbReference type="Pfam" id="PF00106">
    <property type="entry name" value="adh_short"/>
    <property type="match status" value="1"/>
</dbReference>
<dbReference type="SUPFAM" id="SSF51735">
    <property type="entry name" value="NAD(P)-binding Rossmann-fold domains"/>
    <property type="match status" value="1"/>
</dbReference>
<gene>
    <name evidence="3" type="ORF">LWC34_01950</name>
</gene>